<name>A0A699YY05_HAELA</name>
<evidence type="ECO:0000313" key="3">
    <source>
        <dbReference type="Proteomes" id="UP000485058"/>
    </source>
</evidence>
<comment type="caution">
    <text evidence="2">The sequence shown here is derived from an EMBL/GenBank/DDBJ whole genome shotgun (WGS) entry which is preliminary data.</text>
</comment>
<dbReference type="AlphaFoldDB" id="A0A699YY05"/>
<dbReference type="Proteomes" id="UP000485058">
    <property type="component" value="Unassembled WGS sequence"/>
</dbReference>
<dbReference type="EMBL" id="BLLF01000425">
    <property type="protein sequence ID" value="GFH11684.1"/>
    <property type="molecule type" value="Genomic_DNA"/>
</dbReference>
<feature type="non-terminal residue" evidence="2">
    <location>
        <position position="114"/>
    </location>
</feature>
<feature type="region of interest" description="Disordered" evidence="1">
    <location>
        <begin position="1"/>
        <end position="56"/>
    </location>
</feature>
<accession>A0A699YY05</accession>
<organism evidence="2 3">
    <name type="scientific">Haematococcus lacustris</name>
    <name type="common">Green alga</name>
    <name type="synonym">Haematococcus pluvialis</name>
    <dbReference type="NCBI Taxonomy" id="44745"/>
    <lineage>
        <taxon>Eukaryota</taxon>
        <taxon>Viridiplantae</taxon>
        <taxon>Chlorophyta</taxon>
        <taxon>core chlorophytes</taxon>
        <taxon>Chlorophyceae</taxon>
        <taxon>CS clade</taxon>
        <taxon>Chlamydomonadales</taxon>
        <taxon>Haematococcaceae</taxon>
        <taxon>Haematococcus</taxon>
    </lineage>
</organism>
<evidence type="ECO:0000313" key="2">
    <source>
        <dbReference type="EMBL" id="GFH11684.1"/>
    </source>
</evidence>
<proteinExistence type="predicted"/>
<gene>
    <name evidence="2" type="ORF">HaLaN_07223</name>
</gene>
<sequence length="114" mass="11943">RITARGTKQGGLVNGRAGGVEEGARASSSDCGPEAPWVIGSGREALPPAVTSRGGVNAIHTSKDTARSEARGSVVLHRRGEHHQFFKTGAITRSTGIPVSPAHYPGKLRVNDFF</sequence>
<feature type="non-terminal residue" evidence="2">
    <location>
        <position position="1"/>
    </location>
</feature>
<keyword evidence="3" id="KW-1185">Reference proteome</keyword>
<protein>
    <submittedName>
        <fullName evidence="2">Uncharacterized protein</fullName>
    </submittedName>
</protein>
<feature type="compositionally biased region" description="Gly residues" evidence="1">
    <location>
        <begin position="8"/>
        <end position="21"/>
    </location>
</feature>
<reference evidence="2 3" key="1">
    <citation type="submission" date="2020-02" db="EMBL/GenBank/DDBJ databases">
        <title>Draft genome sequence of Haematococcus lacustris strain NIES-144.</title>
        <authorList>
            <person name="Morimoto D."/>
            <person name="Nakagawa S."/>
            <person name="Yoshida T."/>
            <person name="Sawayama S."/>
        </authorList>
    </citation>
    <scope>NUCLEOTIDE SEQUENCE [LARGE SCALE GENOMIC DNA]</scope>
    <source>
        <strain evidence="2 3">NIES-144</strain>
    </source>
</reference>
<evidence type="ECO:0000256" key="1">
    <source>
        <dbReference type="SAM" id="MobiDB-lite"/>
    </source>
</evidence>